<evidence type="ECO:0000313" key="1">
    <source>
        <dbReference type="EMBL" id="SHE76302.1"/>
    </source>
</evidence>
<evidence type="ECO:0000313" key="2">
    <source>
        <dbReference type="Proteomes" id="UP000184501"/>
    </source>
</evidence>
<organism evidence="1 2">
    <name type="scientific">Streptoalloteichus hindustanus</name>
    <dbReference type="NCBI Taxonomy" id="2017"/>
    <lineage>
        <taxon>Bacteria</taxon>
        <taxon>Bacillati</taxon>
        <taxon>Actinomycetota</taxon>
        <taxon>Actinomycetes</taxon>
        <taxon>Pseudonocardiales</taxon>
        <taxon>Pseudonocardiaceae</taxon>
        <taxon>Streptoalloteichus</taxon>
    </lineage>
</organism>
<dbReference type="OrthoDB" id="4238587at2"/>
<gene>
    <name evidence="1" type="ORF">SAMN05444320_1011007</name>
</gene>
<name>A0A1M4W5Q1_STRHI</name>
<sequence length="202" mass="20537">MVESGARGRTRWGRFAMALAAGGLGVGVLMFGMSSGALAASFTVAGTSFKASADGLEGTGFVQYGSVDRSADKAHPVAVNGMRTAKLDNFCQSMVVPGLPGVGEVTVKITAGGEGGMTAENLVINLEELNADLTLGNAQIGVDAGQLSKGPEGAVGTAGTLGLQADTIRLGALRQTAWSTTASTLRFKGMKLDVFSGRNECF</sequence>
<keyword evidence="2" id="KW-1185">Reference proteome</keyword>
<dbReference type="Proteomes" id="UP000184501">
    <property type="component" value="Unassembled WGS sequence"/>
</dbReference>
<dbReference type="Pfam" id="PF19741">
    <property type="entry name" value="DUF6230"/>
    <property type="match status" value="1"/>
</dbReference>
<dbReference type="EMBL" id="FQVN01000001">
    <property type="protein sequence ID" value="SHE76302.1"/>
    <property type="molecule type" value="Genomic_DNA"/>
</dbReference>
<dbReference type="AlphaFoldDB" id="A0A1M4W5Q1"/>
<dbReference type="RefSeq" id="WP_073480038.1">
    <property type="nucleotide sequence ID" value="NZ_FQVN01000001.1"/>
</dbReference>
<protein>
    <recommendedName>
        <fullName evidence="3">Cholesterol esterase</fullName>
    </recommendedName>
</protein>
<dbReference type="STRING" id="2017.SAMN05444320_1011007"/>
<reference evidence="1 2" key="1">
    <citation type="submission" date="2016-11" db="EMBL/GenBank/DDBJ databases">
        <authorList>
            <person name="Jaros S."/>
            <person name="Januszkiewicz K."/>
            <person name="Wedrychowicz H."/>
        </authorList>
    </citation>
    <scope>NUCLEOTIDE SEQUENCE [LARGE SCALE GENOMIC DNA]</scope>
    <source>
        <strain evidence="1 2">DSM 44523</strain>
    </source>
</reference>
<evidence type="ECO:0008006" key="3">
    <source>
        <dbReference type="Google" id="ProtNLM"/>
    </source>
</evidence>
<proteinExistence type="predicted"/>
<accession>A0A1M4W5Q1</accession>
<dbReference type="InterPro" id="IPR046198">
    <property type="entry name" value="DUF6230"/>
</dbReference>